<sequence length="311" mass="33615">MERTNLIDMLLPQETNPALSTSGSHLTVVEAGPSAATPTEEVLGRGLVNETGENNCFLNVIIQSLWHLPTFRSTLLLEPEPRAWEPAPPKEDVEMLQALRRVFAALSEQQSTIAPRELRAALRLSVGAEWFDLEQKHDAMEVLDLIFAALHRALGGGGQGRIVGSLFSWLQACIGNGSGMAMNGMQHWLHNLSVAFALAIVWDTAQASSQEIASTMSGLSTELKLSAMHMCGCGGRRHPEVLRAREHGRSWHANMPHAAADGHPEVSEGARAWSPWDASTCCYAAGGAGHLEVLRGRASMAGCPWDANTIM</sequence>
<name>A0AAE0BUI3_9CHLO</name>
<dbReference type="PANTHER" id="PTHR22975:SF9">
    <property type="entry name" value="ECHINUS SPLICE FORM 3"/>
    <property type="match status" value="1"/>
</dbReference>
<keyword evidence="2" id="KW-0378">Hydrolase</keyword>
<gene>
    <name evidence="4" type="ORF">CYMTET_47844</name>
</gene>
<evidence type="ECO:0000313" key="5">
    <source>
        <dbReference type="Proteomes" id="UP001190700"/>
    </source>
</evidence>
<proteinExistence type="predicted"/>
<protein>
    <recommendedName>
        <fullName evidence="3">USP domain-containing protein</fullName>
    </recommendedName>
</protein>
<dbReference type="InterPro" id="IPR038765">
    <property type="entry name" value="Papain-like_cys_pep_sf"/>
</dbReference>
<evidence type="ECO:0000259" key="3">
    <source>
        <dbReference type="PROSITE" id="PS50235"/>
    </source>
</evidence>
<dbReference type="GO" id="GO:0004843">
    <property type="term" value="F:cysteine-type deubiquitinase activity"/>
    <property type="evidence" value="ECO:0007669"/>
    <property type="project" value="InterPro"/>
</dbReference>
<dbReference type="InterPro" id="IPR052398">
    <property type="entry name" value="Ubiquitin_hydrolase_53/54"/>
</dbReference>
<dbReference type="SUPFAM" id="SSF54001">
    <property type="entry name" value="Cysteine proteinases"/>
    <property type="match status" value="1"/>
</dbReference>
<dbReference type="PROSITE" id="PS50235">
    <property type="entry name" value="USP_3"/>
    <property type="match status" value="1"/>
</dbReference>
<dbReference type="PANTHER" id="PTHR22975">
    <property type="entry name" value="UBIQUITIN SPECIFIC PROTEINASE"/>
    <property type="match status" value="1"/>
</dbReference>
<feature type="domain" description="USP" evidence="3">
    <location>
        <begin position="45"/>
        <end position="311"/>
    </location>
</feature>
<dbReference type="GO" id="GO:0016579">
    <property type="term" value="P:protein deubiquitination"/>
    <property type="evidence" value="ECO:0007669"/>
    <property type="project" value="InterPro"/>
</dbReference>
<reference evidence="4 5" key="1">
    <citation type="journal article" date="2015" name="Genome Biol. Evol.">
        <title>Comparative Genomics of a Bacterivorous Green Alga Reveals Evolutionary Causalities and Consequences of Phago-Mixotrophic Mode of Nutrition.</title>
        <authorList>
            <person name="Burns J.A."/>
            <person name="Paasch A."/>
            <person name="Narechania A."/>
            <person name="Kim E."/>
        </authorList>
    </citation>
    <scope>NUCLEOTIDE SEQUENCE [LARGE SCALE GENOMIC DNA]</scope>
    <source>
        <strain evidence="4 5">PLY_AMNH</strain>
    </source>
</reference>
<evidence type="ECO:0000256" key="1">
    <source>
        <dbReference type="ARBA" id="ARBA00022786"/>
    </source>
</evidence>
<dbReference type="AlphaFoldDB" id="A0AAE0BUI3"/>
<dbReference type="InterPro" id="IPR028889">
    <property type="entry name" value="USP"/>
</dbReference>
<dbReference type="InterPro" id="IPR001394">
    <property type="entry name" value="Peptidase_C19_UCH"/>
</dbReference>
<evidence type="ECO:0000313" key="4">
    <source>
        <dbReference type="EMBL" id="KAK3242463.1"/>
    </source>
</evidence>
<accession>A0AAE0BUI3</accession>
<comment type="caution">
    <text evidence="4">The sequence shown here is derived from an EMBL/GenBank/DDBJ whole genome shotgun (WGS) entry which is preliminary data.</text>
</comment>
<dbReference type="Proteomes" id="UP001190700">
    <property type="component" value="Unassembled WGS sequence"/>
</dbReference>
<keyword evidence="1" id="KW-0833">Ubl conjugation pathway</keyword>
<organism evidence="4 5">
    <name type="scientific">Cymbomonas tetramitiformis</name>
    <dbReference type="NCBI Taxonomy" id="36881"/>
    <lineage>
        <taxon>Eukaryota</taxon>
        <taxon>Viridiplantae</taxon>
        <taxon>Chlorophyta</taxon>
        <taxon>Pyramimonadophyceae</taxon>
        <taxon>Pyramimonadales</taxon>
        <taxon>Pyramimonadaceae</taxon>
        <taxon>Cymbomonas</taxon>
    </lineage>
</organism>
<dbReference type="Gene3D" id="3.90.70.10">
    <property type="entry name" value="Cysteine proteinases"/>
    <property type="match status" value="1"/>
</dbReference>
<dbReference type="EMBL" id="LGRX02033163">
    <property type="protein sequence ID" value="KAK3242463.1"/>
    <property type="molecule type" value="Genomic_DNA"/>
</dbReference>
<dbReference type="Pfam" id="PF00443">
    <property type="entry name" value="UCH"/>
    <property type="match status" value="1"/>
</dbReference>
<keyword evidence="5" id="KW-1185">Reference proteome</keyword>
<evidence type="ECO:0000256" key="2">
    <source>
        <dbReference type="ARBA" id="ARBA00022801"/>
    </source>
</evidence>